<dbReference type="EMBL" id="JACHOB010000001">
    <property type="protein sequence ID" value="MBB4658602.1"/>
    <property type="molecule type" value="Genomic_DNA"/>
</dbReference>
<evidence type="ECO:0000313" key="2">
    <source>
        <dbReference type="EMBL" id="MBB4658602.1"/>
    </source>
</evidence>
<keyword evidence="3" id="KW-1185">Reference proteome</keyword>
<dbReference type="AlphaFoldDB" id="A0A840I2S8"/>
<name>A0A840I2S8_9PROT</name>
<evidence type="ECO:0000313" key="3">
    <source>
        <dbReference type="Proteomes" id="UP000563524"/>
    </source>
</evidence>
<proteinExistence type="predicted"/>
<feature type="region of interest" description="Disordered" evidence="1">
    <location>
        <begin position="14"/>
        <end position="36"/>
    </location>
</feature>
<protein>
    <submittedName>
        <fullName evidence="2">Uncharacterized protein</fullName>
    </submittedName>
</protein>
<dbReference type="Proteomes" id="UP000563524">
    <property type="component" value="Unassembled WGS sequence"/>
</dbReference>
<gene>
    <name evidence="2" type="ORF">GGQ59_001102</name>
</gene>
<accession>A0A840I2S8</accession>
<reference evidence="2 3" key="1">
    <citation type="submission" date="2020-08" db="EMBL/GenBank/DDBJ databases">
        <title>Genomic Encyclopedia of Type Strains, Phase IV (KMG-IV): sequencing the most valuable type-strain genomes for metagenomic binning, comparative biology and taxonomic classification.</title>
        <authorList>
            <person name="Goeker M."/>
        </authorList>
    </citation>
    <scope>NUCLEOTIDE SEQUENCE [LARGE SCALE GENOMIC DNA]</scope>
    <source>
        <strain evidence="2 3">DSM 102850</strain>
    </source>
</reference>
<sequence length="378" mass="40380">MLAARFGRSHLVSTLNAGPRRDDSDEEVRADLSDLGDALPPGTLSLQLRDRDFASAEPAILTHIRQAEGLPPALPAVLFPRSFDGVDELLSEAFAAGYQPFEGPRPIGLSFAGLRDVDMIDDRLRFGAGTSWGALLTAAAKRGEAVPEGTLADLFGTPVEAAEAGLFDAADVERVAGLAACATATLPPLGVGVTDRCWATRSTDEAKALFERTVRRYRPLFTEVIPPLDAEALAVAGFWRGSRRFARGGAVLRIVFEGSRAQRLAAITAASWSIGRAGGVFQHRGRLPDRDVLSALAVGAGAARVVVDRLPPSQPEGAVVGAALTAIRGRMTERHVIWYPRDLTDSLGQAMRLLRRPPVPAPMDSWDALRIALKKAMP</sequence>
<comment type="caution">
    <text evidence="2">The sequence shown here is derived from an EMBL/GenBank/DDBJ whole genome shotgun (WGS) entry which is preliminary data.</text>
</comment>
<feature type="compositionally biased region" description="Basic and acidic residues" evidence="1">
    <location>
        <begin position="19"/>
        <end position="32"/>
    </location>
</feature>
<organism evidence="2 3">
    <name type="scientific">Parvularcula dongshanensis</name>
    <dbReference type="NCBI Taxonomy" id="1173995"/>
    <lineage>
        <taxon>Bacteria</taxon>
        <taxon>Pseudomonadati</taxon>
        <taxon>Pseudomonadota</taxon>
        <taxon>Alphaproteobacteria</taxon>
        <taxon>Parvularculales</taxon>
        <taxon>Parvularculaceae</taxon>
        <taxon>Parvularcula</taxon>
    </lineage>
</organism>
<dbReference type="RefSeq" id="WP_183816570.1">
    <property type="nucleotide sequence ID" value="NZ_JACHOB010000001.1"/>
</dbReference>
<evidence type="ECO:0000256" key="1">
    <source>
        <dbReference type="SAM" id="MobiDB-lite"/>
    </source>
</evidence>